<evidence type="ECO:0000313" key="3">
    <source>
        <dbReference type="Proteomes" id="UP000784919"/>
    </source>
</evidence>
<feature type="region of interest" description="Disordered" evidence="1">
    <location>
        <begin position="1"/>
        <end position="34"/>
    </location>
</feature>
<comment type="caution">
    <text evidence="2">The sequence shown here is derived from an EMBL/GenBank/DDBJ whole genome shotgun (WGS) entry which is preliminary data.</text>
</comment>
<dbReference type="OrthoDB" id="5507459at2759"/>
<accession>A0A9P7SNW6</accession>
<evidence type="ECO:0000256" key="1">
    <source>
        <dbReference type="SAM" id="MobiDB-lite"/>
    </source>
</evidence>
<dbReference type="Proteomes" id="UP000784919">
    <property type="component" value="Unassembled WGS sequence"/>
</dbReference>
<organism evidence="2 3">
    <name type="scientific">Claviceps arundinis</name>
    <dbReference type="NCBI Taxonomy" id="1623583"/>
    <lineage>
        <taxon>Eukaryota</taxon>
        <taxon>Fungi</taxon>
        <taxon>Dikarya</taxon>
        <taxon>Ascomycota</taxon>
        <taxon>Pezizomycotina</taxon>
        <taxon>Sordariomycetes</taxon>
        <taxon>Hypocreomycetidae</taxon>
        <taxon>Hypocreales</taxon>
        <taxon>Clavicipitaceae</taxon>
        <taxon>Claviceps</taxon>
    </lineage>
</organism>
<dbReference type="AlphaFoldDB" id="A0A9P7SNW6"/>
<evidence type="ECO:0000313" key="2">
    <source>
        <dbReference type="EMBL" id="KAG5963010.1"/>
    </source>
</evidence>
<feature type="compositionally biased region" description="Polar residues" evidence="1">
    <location>
        <begin position="17"/>
        <end position="34"/>
    </location>
</feature>
<gene>
    <name evidence="2" type="ORF">E4U56_003053</name>
</gene>
<dbReference type="EMBL" id="SRPS01000203">
    <property type="protein sequence ID" value="KAG5963010.1"/>
    <property type="molecule type" value="Genomic_DNA"/>
</dbReference>
<sequence>MRLLSTPRSPAVRGSSGERQSIPDTSALNGTNFQPTGFAARKQLKPGSSRPEFQTRSQPSCTLAILIFDIRQDCINTFIARINTLADKTKIQTTKRKGMLLNCLPPGLNLRAIYASQLRMTASHTRASHAL</sequence>
<reference evidence="2" key="1">
    <citation type="journal article" date="2020" name="bioRxiv">
        <title>Whole genome comparisons of ergot fungi reveals the divergence and evolution of species within the genus Claviceps are the result of varying mechanisms driving genome evolution and host range expansion.</title>
        <authorList>
            <person name="Wyka S.A."/>
            <person name="Mondo S.J."/>
            <person name="Liu M."/>
            <person name="Dettman J."/>
            <person name="Nalam V."/>
            <person name="Broders K.D."/>
        </authorList>
    </citation>
    <scope>NUCLEOTIDE SEQUENCE</scope>
    <source>
        <strain evidence="2">CCC 1102</strain>
    </source>
</reference>
<proteinExistence type="predicted"/>
<protein>
    <submittedName>
        <fullName evidence="2">Uncharacterized protein</fullName>
    </submittedName>
</protein>
<name>A0A9P7SNW6_9HYPO</name>